<comment type="caution">
    <text evidence="2">The sequence shown here is derived from an EMBL/GenBank/DDBJ whole genome shotgun (WGS) entry which is preliminary data.</text>
</comment>
<evidence type="ECO:0000313" key="3">
    <source>
        <dbReference type="Proteomes" id="UP000747542"/>
    </source>
</evidence>
<sequence length="656" mass="70343">MTRCWWWVLKEEDRWRPWSCGQLQGAELEGRPCHRDTRKGLGKRCCHCHRESRRGGHCHRDSRRGGHCHGDSRWGGHSLADSRWGGGNDLFHLYDSNIIFKKDILDDLPGLGCRDWVGSHLNMAGLDERGGSGSWCGGSLPQGGWRSSLIECQPQLICFHLYLHLLPSVIYDGHVTGVVPSGKSGAAARQTNQRQQHQLYTTQRRRQEVQSSVDATPLLTQLLFWSSPHLPVFIMKCLVLLALVGLASCRTALIGGDNARDVTILYSYIDDTGKEVEVEVEADQLGLTLNKAAPPPALRKTAPTPAATPAPLIETRYVQVAANPVPTPKPREVIQYILLDDDVDIIEMKQVIPAAPPAVRKTMAAPPAVPMTMAAPPAQPLPAVPMTMAAPLAQPLPAVPMTMAAPPAQPLAALVLLALVGLASCRTALIGGDNARDVTILYSYIDDTGKEVEVEVEADQLGLTLNKAAPPPALRKTAPTPAATPAPLIETRYVQVAANPVPTPKPREVIQYILLDDDVAIIEMKQVIPAAPPAVRKTMAAPPAVPMTMAAAPPAQPLPAVRHTMVAPPAQPLPAVSKVMAAPPAVPMTMATPPARPLPAVPMTMAAPPAQPLPAVRKTIAAPPAQPLPAVRKTMAALDPLPSKHAAKDLSDSDEE</sequence>
<dbReference type="Proteomes" id="UP000747542">
    <property type="component" value="Unassembled WGS sequence"/>
</dbReference>
<feature type="region of interest" description="Disordered" evidence="1">
    <location>
        <begin position="635"/>
        <end position="656"/>
    </location>
</feature>
<accession>A0A8J5MXU4</accession>
<reference evidence="2" key="1">
    <citation type="journal article" date="2021" name="Sci. Adv.">
        <title>The American lobster genome reveals insights on longevity, neural, and immune adaptations.</title>
        <authorList>
            <person name="Polinski J.M."/>
            <person name="Zimin A.V."/>
            <person name="Clark K.F."/>
            <person name="Kohn A.B."/>
            <person name="Sadowski N."/>
            <person name="Timp W."/>
            <person name="Ptitsyn A."/>
            <person name="Khanna P."/>
            <person name="Romanova D.Y."/>
            <person name="Williams P."/>
            <person name="Greenwood S.J."/>
            <person name="Moroz L.L."/>
            <person name="Walt D.R."/>
            <person name="Bodnar A.G."/>
        </authorList>
    </citation>
    <scope>NUCLEOTIDE SEQUENCE</scope>
    <source>
        <strain evidence="2">GMGI-L3</strain>
    </source>
</reference>
<evidence type="ECO:0000256" key="1">
    <source>
        <dbReference type="SAM" id="MobiDB-lite"/>
    </source>
</evidence>
<protein>
    <submittedName>
        <fullName evidence="2">Uncharacterized protein</fullName>
    </submittedName>
</protein>
<name>A0A8J5MXU4_HOMAM</name>
<evidence type="ECO:0000313" key="2">
    <source>
        <dbReference type="EMBL" id="KAG7166984.1"/>
    </source>
</evidence>
<dbReference type="EMBL" id="JAHLQT010021845">
    <property type="protein sequence ID" value="KAG7166984.1"/>
    <property type="molecule type" value="Genomic_DNA"/>
</dbReference>
<gene>
    <name evidence="2" type="ORF">Hamer_G005286</name>
</gene>
<proteinExistence type="predicted"/>
<feature type="compositionally biased region" description="Basic and acidic residues" evidence="1">
    <location>
        <begin position="646"/>
        <end position="656"/>
    </location>
</feature>
<keyword evidence="3" id="KW-1185">Reference proteome</keyword>
<dbReference type="AlphaFoldDB" id="A0A8J5MXU4"/>
<organism evidence="2 3">
    <name type="scientific">Homarus americanus</name>
    <name type="common">American lobster</name>
    <dbReference type="NCBI Taxonomy" id="6706"/>
    <lineage>
        <taxon>Eukaryota</taxon>
        <taxon>Metazoa</taxon>
        <taxon>Ecdysozoa</taxon>
        <taxon>Arthropoda</taxon>
        <taxon>Crustacea</taxon>
        <taxon>Multicrustacea</taxon>
        <taxon>Malacostraca</taxon>
        <taxon>Eumalacostraca</taxon>
        <taxon>Eucarida</taxon>
        <taxon>Decapoda</taxon>
        <taxon>Pleocyemata</taxon>
        <taxon>Astacidea</taxon>
        <taxon>Nephropoidea</taxon>
        <taxon>Nephropidae</taxon>
        <taxon>Homarus</taxon>
    </lineage>
</organism>